<reference evidence="1 2" key="1">
    <citation type="submission" date="2015-07" db="EMBL/GenBank/DDBJ databases">
        <title>Emmonsia species relationships and genome sequence.</title>
        <authorList>
            <person name="Cuomo C.A."/>
            <person name="Schwartz I.S."/>
            <person name="Kenyon C."/>
            <person name="de Hoog G.S."/>
            <person name="Govender N.P."/>
            <person name="Botha A."/>
            <person name="Moreno L."/>
            <person name="de Vries M."/>
            <person name="Munoz J.F."/>
            <person name="Stielow J.B."/>
        </authorList>
    </citation>
    <scope>NUCLEOTIDE SEQUENCE [LARGE SCALE GENOMIC DNA]</scope>
    <source>
        <strain evidence="1 2">CBS 136260</strain>
    </source>
</reference>
<dbReference type="Proteomes" id="UP000091918">
    <property type="component" value="Unassembled WGS sequence"/>
</dbReference>
<evidence type="ECO:0000313" key="2">
    <source>
        <dbReference type="Proteomes" id="UP000091918"/>
    </source>
</evidence>
<accession>A0A1B7NK05</accession>
<feature type="non-terminal residue" evidence="1">
    <location>
        <position position="1"/>
    </location>
</feature>
<keyword evidence="2" id="KW-1185">Reference proteome</keyword>
<dbReference type="STRING" id="1658172.A0A1B7NK05"/>
<protein>
    <submittedName>
        <fullName evidence="1">Uncharacterized protein</fullName>
    </submittedName>
</protein>
<evidence type="ECO:0000313" key="1">
    <source>
        <dbReference type="EMBL" id="OAX77000.1"/>
    </source>
</evidence>
<proteinExistence type="predicted"/>
<dbReference type="AlphaFoldDB" id="A0A1B7NK05"/>
<dbReference type="OrthoDB" id="2013972at2759"/>
<feature type="non-terminal residue" evidence="1">
    <location>
        <position position="54"/>
    </location>
</feature>
<sequence length="54" mass="6145">ATKREHGRRYHAYKAGAYWGPNDESAQDALDIAHHGYMLCMGQKLYLAPIDKPQ</sequence>
<comment type="caution">
    <text evidence="1">The sequence shown here is derived from an EMBL/GenBank/DDBJ whole genome shotgun (WGS) entry which is preliminary data.</text>
</comment>
<dbReference type="EMBL" id="LGUA01003710">
    <property type="protein sequence ID" value="OAX77000.1"/>
    <property type="molecule type" value="Genomic_DNA"/>
</dbReference>
<organism evidence="1 2">
    <name type="scientific">Emergomyces africanus</name>
    <dbReference type="NCBI Taxonomy" id="1955775"/>
    <lineage>
        <taxon>Eukaryota</taxon>
        <taxon>Fungi</taxon>
        <taxon>Dikarya</taxon>
        <taxon>Ascomycota</taxon>
        <taxon>Pezizomycotina</taxon>
        <taxon>Eurotiomycetes</taxon>
        <taxon>Eurotiomycetidae</taxon>
        <taxon>Onygenales</taxon>
        <taxon>Ajellomycetaceae</taxon>
        <taxon>Emergomyces</taxon>
    </lineage>
</organism>
<gene>
    <name evidence="1" type="ORF">ACJ72_08706</name>
</gene>
<name>A0A1B7NK05_9EURO</name>